<feature type="domain" description="Xylanolytic transcriptional activator regulatory" evidence="3">
    <location>
        <begin position="218"/>
        <end position="294"/>
    </location>
</feature>
<dbReference type="InterPro" id="IPR007219">
    <property type="entry name" value="XnlR_reg_dom"/>
</dbReference>
<evidence type="ECO:0000259" key="3">
    <source>
        <dbReference type="SMART" id="SM00906"/>
    </source>
</evidence>
<dbReference type="EMBL" id="RSCD01000001">
    <property type="protein sequence ID" value="RSH95729.1"/>
    <property type="molecule type" value="Genomic_DNA"/>
</dbReference>
<protein>
    <recommendedName>
        <fullName evidence="3">Xylanolytic transcriptional activator regulatory domain-containing protein</fullName>
    </recommendedName>
</protein>
<proteinExistence type="predicted"/>
<accession>A0A427YXC2</accession>
<comment type="caution">
    <text evidence="4">The sequence shown here is derived from an EMBL/GenBank/DDBJ whole genome shotgun (WGS) entry which is preliminary data.</text>
</comment>
<dbReference type="GO" id="GO:0003677">
    <property type="term" value="F:DNA binding"/>
    <property type="evidence" value="ECO:0007669"/>
    <property type="project" value="InterPro"/>
</dbReference>
<organism evidence="4 5">
    <name type="scientific">Saitozyma podzolica</name>
    <dbReference type="NCBI Taxonomy" id="1890683"/>
    <lineage>
        <taxon>Eukaryota</taxon>
        <taxon>Fungi</taxon>
        <taxon>Dikarya</taxon>
        <taxon>Basidiomycota</taxon>
        <taxon>Agaricomycotina</taxon>
        <taxon>Tremellomycetes</taxon>
        <taxon>Tremellales</taxon>
        <taxon>Trimorphomycetaceae</taxon>
        <taxon>Saitozyma</taxon>
    </lineage>
</organism>
<sequence length="666" mass="73232">MEESRTFERGRFYIGPHRGPSGSEIGEAFVSRNNGVLPAPPSHTQEIALYDPFLLKSTDLRRHDELRARLNRYFLKWHPLFPFLDGAYVLQCFDNAVALSELEAMMPATLSPEGNGSAPLGGQHAFQGLKMDDALVLTAVFTSVFSIGDMDEPSGSGSGNIGEGRRPLPLFRSTKQVTTLANLIVGCCQDSSVNDLFALQALASLELWLYATRSFRPAMHLSGTVAKLAYEAGLHRCPERYPQTFRTAPDRDLRKRVFYSLYVLDRLLSAEFGIPIMLSDTDIDTCPPGDRERHLPGESYNHPTQKPTTAVASDVTAAPDPDVSTPDSSGRKRKRNEAETMSPTMSDSCRPSSTEDRPSRREAPPVTAAGLASNGQPGYVDPSAHRLLPAKSLVRMARMIGQAMEIFNKLAFRRSLDSQDSLGLRTSVESWWNDIGLDWNDEDERDGGKPSSDPRRRFATLFTCLYHQQIINLNRPRLSLSPSNAQHAFALQSSIGSARAIVSTLSRSLTAKADDLIWPGYPDMVFFAALILVYSAKREASDPAGQPSTSRLPHDLRRALQLLEHFDQRWTGLKPFIKVIRSFISEKETDQAGGLDSSRTANQPVAPGDPVGSSAVDMSSAGDDAIAALFPGLNDFGDFAFDFSSFELNPDVMWAYHMSLPGSPAL</sequence>
<dbReference type="GO" id="GO:0003700">
    <property type="term" value="F:DNA-binding transcription factor activity"/>
    <property type="evidence" value="ECO:0007669"/>
    <property type="project" value="InterPro"/>
</dbReference>
<name>A0A427YXC2_9TREE</name>
<reference evidence="4 5" key="1">
    <citation type="submission" date="2018-11" db="EMBL/GenBank/DDBJ databases">
        <title>Genome sequence of Saitozyma podzolica DSM 27192.</title>
        <authorList>
            <person name="Aliyu H."/>
            <person name="Gorte O."/>
            <person name="Ochsenreither K."/>
        </authorList>
    </citation>
    <scope>NUCLEOTIDE SEQUENCE [LARGE SCALE GENOMIC DNA]</scope>
    <source>
        <strain evidence="4 5">DSM 27192</strain>
    </source>
</reference>
<evidence type="ECO:0000313" key="5">
    <source>
        <dbReference type="Proteomes" id="UP000279259"/>
    </source>
</evidence>
<dbReference type="PANTHER" id="PTHR46910:SF9">
    <property type="entry name" value="MISCELLANEOUS ZN(II)2CYS6 TRANSCRIPTION FACTOR (EUROFUNG)"/>
    <property type="match status" value="1"/>
</dbReference>
<dbReference type="AlphaFoldDB" id="A0A427YXC2"/>
<keyword evidence="5" id="KW-1185">Reference proteome</keyword>
<evidence type="ECO:0000313" key="4">
    <source>
        <dbReference type="EMBL" id="RSH95729.1"/>
    </source>
</evidence>
<dbReference type="GO" id="GO:0006351">
    <property type="term" value="P:DNA-templated transcription"/>
    <property type="evidence" value="ECO:0007669"/>
    <property type="project" value="InterPro"/>
</dbReference>
<feature type="region of interest" description="Disordered" evidence="2">
    <location>
        <begin position="281"/>
        <end position="383"/>
    </location>
</feature>
<dbReference type="PANTHER" id="PTHR46910">
    <property type="entry name" value="TRANSCRIPTION FACTOR PDR1"/>
    <property type="match status" value="1"/>
</dbReference>
<dbReference type="STRING" id="1890683.A0A427YXC2"/>
<evidence type="ECO:0000256" key="2">
    <source>
        <dbReference type="SAM" id="MobiDB-lite"/>
    </source>
</evidence>
<dbReference type="OrthoDB" id="3364175at2759"/>
<dbReference type="Proteomes" id="UP000279259">
    <property type="component" value="Unassembled WGS sequence"/>
</dbReference>
<evidence type="ECO:0000256" key="1">
    <source>
        <dbReference type="ARBA" id="ARBA00023242"/>
    </source>
</evidence>
<feature type="compositionally biased region" description="Polar residues" evidence="2">
    <location>
        <begin position="301"/>
        <end position="311"/>
    </location>
</feature>
<feature type="compositionally biased region" description="Polar residues" evidence="2">
    <location>
        <begin position="339"/>
        <end position="352"/>
    </location>
</feature>
<dbReference type="GO" id="GO:0008270">
    <property type="term" value="F:zinc ion binding"/>
    <property type="evidence" value="ECO:0007669"/>
    <property type="project" value="InterPro"/>
</dbReference>
<dbReference type="Pfam" id="PF04082">
    <property type="entry name" value="Fungal_trans"/>
    <property type="match status" value="1"/>
</dbReference>
<dbReference type="SMART" id="SM00906">
    <property type="entry name" value="Fungal_trans"/>
    <property type="match status" value="1"/>
</dbReference>
<keyword evidence="1" id="KW-0539">Nucleus</keyword>
<gene>
    <name evidence="4" type="ORF">EHS25_000821</name>
</gene>
<dbReference type="CDD" id="cd12148">
    <property type="entry name" value="fungal_TF_MHR"/>
    <property type="match status" value="1"/>
</dbReference>
<dbReference type="InterPro" id="IPR050987">
    <property type="entry name" value="AtrR-like"/>
</dbReference>
<feature type="compositionally biased region" description="Basic and acidic residues" evidence="2">
    <location>
        <begin position="353"/>
        <end position="363"/>
    </location>
</feature>
<feature type="region of interest" description="Disordered" evidence="2">
    <location>
        <begin position="591"/>
        <end position="617"/>
    </location>
</feature>